<proteinExistence type="predicted"/>
<dbReference type="PANTHER" id="PTHR19338:SF66">
    <property type="entry name" value="NB-ARC DOMAIN-CONTAINING PROTEIN"/>
    <property type="match status" value="1"/>
</dbReference>
<evidence type="ECO:0000256" key="3">
    <source>
        <dbReference type="ARBA" id="ARBA00022821"/>
    </source>
</evidence>
<protein>
    <recommendedName>
        <fullName evidence="4">Disease resistance N-terminal domain-containing protein</fullName>
    </recommendedName>
</protein>
<keyword evidence="2" id="KW-0547">Nucleotide-binding</keyword>
<dbReference type="EMBL" id="JAWXYG010000014">
    <property type="protein sequence ID" value="KAK4254329.1"/>
    <property type="molecule type" value="Genomic_DNA"/>
</dbReference>
<dbReference type="PANTHER" id="PTHR19338">
    <property type="entry name" value="TRANSLOCASE OF INNER MITOCHONDRIAL MEMBRANE 13 HOMOLOG"/>
    <property type="match status" value="1"/>
</dbReference>
<dbReference type="Pfam" id="PF18052">
    <property type="entry name" value="Rx_N"/>
    <property type="match status" value="1"/>
</dbReference>
<keyword evidence="1" id="KW-0677">Repeat</keyword>
<comment type="caution">
    <text evidence="5">The sequence shown here is derived from an EMBL/GenBank/DDBJ whole genome shotgun (WGS) entry which is preliminary data.</text>
</comment>
<evidence type="ECO:0000256" key="2">
    <source>
        <dbReference type="ARBA" id="ARBA00022741"/>
    </source>
</evidence>
<gene>
    <name evidence="5" type="ORF">QN277_009728</name>
</gene>
<organism evidence="5 6">
    <name type="scientific">Acacia crassicarpa</name>
    <name type="common">northern wattle</name>
    <dbReference type="NCBI Taxonomy" id="499986"/>
    <lineage>
        <taxon>Eukaryota</taxon>
        <taxon>Viridiplantae</taxon>
        <taxon>Streptophyta</taxon>
        <taxon>Embryophyta</taxon>
        <taxon>Tracheophyta</taxon>
        <taxon>Spermatophyta</taxon>
        <taxon>Magnoliopsida</taxon>
        <taxon>eudicotyledons</taxon>
        <taxon>Gunneridae</taxon>
        <taxon>Pentapetalae</taxon>
        <taxon>rosids</taxon>
        <taxon>fabids</taxon>
        <taxon>Fabales</taxon>
        <taxon>Fabaceae</taxon>
        <taxon>Caesalpinioideae</taxon>
        <taxon>mimosoid clade</taxon>
        <taxon>Acacieae</taxon>
        <taxon>Acacia</taxon>
    </lineage>
</organism>
<dbReference type="CDD" id="cd14798">
    <property type="entry name" value="RX-CC_like"/>
    <property type="match status" value="1"/>
</dbReference>
<name>A0AAE1JJI5_9FABA</name>
<evidence type="ECO:0000313" key="5">
    <source>
        <dbReference type="EMBL" id="KAK4254329.1"/>
    </source>
</evidence>
<dbReference type="AlphaFoldDB" id="A0AAE1JJI5"/>
<dbReference type="Proteomes" id="UP001293593">
    <property type="component" value="Unassembled WGS sequence"/>
</dbReference>
<feature type="domain" description="Disease resistance N-terminal" evidence="4">
    <location>
        <begin position="5"/>
        <end position="94"/>
    </location>
</feature>
<keyword evidence="6" id="KW-1185">Reference proteome</keyword>
<dbReference type="GO" id="GO:0000166">
    <property type="term" value="F:nucleotide binding"/>
    <property type="evidence" value="ECO:0007669"/>
    <property type="project" value="UniProtKB-KW"/>
</dbReference>
<evidence type="ECO:0000259" key="4">
    <source>
        <dbReference type="Pfam" id="PF18052"/>
    </source>
</evidence>
<evidence type="ECO:0000313" key="6">
    <source>
        <dbReference type="Proteomes" id="UP001293593"/>
    </source>
</evidence>
<dbReference type="InterPro" id="IPR038005">
    <property type="entry name" value="RX-like_CC"/>
</dbReference>
<evidence type="ECO:0000256" key="1">
    <source>
        <dbReference type="ARBA" id="ARBA00022737"/>
    </source>
</evidence>
<reference evidence="5" key="1">
    <citation type="submission" date="2023-10" db="EMBL/GenBank/DDBJ databases">
        <title>Chromosome-level genome of the transformable northern wattle, Acacia crassicarpa.</title>
        <authorList>
            <person name="Massaro I."/>
            <person name="Sinha N.R."/>
            <person name="Poethig S."/>
            <person name="Leichty A.R."/>
        </authorList>
    </citation>
    <scope>NUCLEOTIDE SEQUENCE</scope>
    <source>
        <strain evidence="5">Acra3RX</strain>
        <tissue evidence="5">Leaf</tissue>
    </source>
</reference>
<accession>A0AAE1JJI5</accession>
<dbReference type="InterPro" id="IPR041118">
    <property type="entry name" value="Rx_N"/>
</dbReference>
<keyword evidence="3" id="KW-0611">Plant defense</keyword>
<sequence length="192" mass="22106">MADTVVSFVLENLSRLVAHEANLLCGVEDKVKSLESELKMMHVFLKSCQQNQQKKEIEQEVVRQITDVAHDAEDVIDTFVANVVNQRQRSGFSRMLHGVDHAKMLHHVAEKIDNIKVTIGQIYENRIKYDTQLEDAGSSTDQELQLLHKRRRDVEEDDVVGFEHDTTEVINLLEQRAEVRVVMWCPSLVWAD</sequence>
<dbReference type="GO" id="GO:0006952">
    <property type="term" value="P:defense response"/>
    <property type="evidence" value="ECO:0007669"/>
    <property type="project" value="UniProtKB-KW"/>
</dbReference>
<dbReference type="Gene3D" id="1.20.5.4130">
    <property type="match status" value="1"/>
</dbReference>